<reference evidence="6" key="1">
    <citation type="submission" date="2022-12" db="EMBL/GenBank/DDBJ databases">
        <title>Draft genome assemblies for two species of Escallonia (Escalloniales).</title>
        <authorList>
            <person name="Chanderbali A."/>
            <person name="Dervinis C."/>
            <person name="Anghel I."/>
            <person name="Soltis D."/>
            <person name="Soltis P."/>
            <person name="Zapata F."/>
        </authorList>
    </citation>
    <scope>NUCLEOTIDE SEQUENCE</scope>
    <source>
        <strain evidence="6">UCBG64.0493</strain>
        <tissue evidence="6">Leaf</tissue>
    </source>
</reference>
<keyword evidence="3 4" id="KW-0408">Iron</keyword>
<dbReference type="Gene3D" id="2.60.120.330">
    <property type="entry name" value="B-lactam Antibiotic, Isopenicillin N Synthase, Chain"/>
    <property type="match status" value="1"/>
</dbReference>
<dbReference type="InterPro" id="IPR027443">
    <property type="entry name" value="IPNS-like_sf"/>
</dbReference>
<dbReference type="InterPro" id="IPR044861">
    <property type="entry name" value="IPNS-like_FE2OG_OXY"/>
</dbReference>
<dbReference type="FunFam" id="2.60.120.330:FF:000079">
    <property type="entry name" value="Protein SRG1"/>
    <property type="match status" value="1"/>
</dbReference>
<sequence>MVSNGDPAVEKSEFIQEIVRRNPSCIPERYLRREEDKAKDVDMSALADDIPVLDLTLLSNGNKEELQKLDNACKDWGFFQVTNHGIAAEALQGTKKATGDFFNLPIQEKTKYSFHPEFKQGYGQPFPVAENEILDWSDSLLLLLYPSQNRCPELWPARPPEFRGFVEAYSAGIRKVTEELFGCLSLIMGLEKDTLLGLHEEMMTAMRMNYYPLCCRPDQVMDLTPHTDVGTITVLTQDDDVTGLQIRHNGGWVPVEPLPNSLVVNVGDILEIWSNGKYKSIEHRAVTSEARERISVALFFYPNTEVEIEPLEDILAAQEWRRMYKKVKYGDYLKQATQRRMQGKTHILKFKI</sequence>
<comment type="caution">
    <text evidence="6">The sequence shown here is derived from an EMBL/GenBank/DDBJ whole genome shotgun (WGS) entry which is preliminary data.</text>
</comment>
<dbReference type="InterPro" id="IPR005123">
    <property type="entry name" value="Oxoglu/Fe-dep_dioxygenase_dom"/>
</dbReference>
<evidence type="ECO:0000313" key="7">
    <source>
        <dbReference type="Proteomes" id="UP001188597"/>
    </source>
</evidence>
<dbReference type="Pfam" id="PF03171">
    <property type="entry name" value="2OG-FeII_Oxy"/>
    <property type="match status" value="1"/>
</dbReference>
<keyword evidence="4" id="KW-0560">Oxidoreductase</keyword>
<keyword evidence="7" id="KW-1185">Reference proteome</keyword>
<gene>
    <name evidence="6" type="ORF">RJ639_015442</name>
</gene>
<dbReference type="InterPro" id="IPR050295">
    <property type="entry name" value="Plant_2OG-oxidoreductases"/>
</dbReference>
<dbReference type="GO" id="GO:0046872">
    <property type="term" value="F:metal ion binding"/>
    <property type="evidence" value="ECO:0007669"/>
    <property type="project" value="UniProtKB-KW"/>
</dbReference>
<dbReference type="Pfam" id="PF14226">
    <property type="entry name" value="DIOX_N"/>
    <property type="match status" value="1"/>
</dbReference>
<dbReference type="PROSITE" id="PS51471">
    <property type="entry name" value="FE2OG_OXY"/>
    <property type="match status" value="1"/>
</dbReference>
<dbReference type="Proteomes" id="UP001188597">
    <property type="component" value="Unassembled WGS sequence"/>
</dbReference>
<name>A0AA89ARB8_9ASTE</name>
<proteinExistence type="inferred from homology"/>
<dbReference type="InterPro" id="IPR026992">
    <property type="entry name" value="DIOX_N"/>
</dbReference>
<dbReference type="AlphaFoldDB" id="A0AA89ARB8"/>
<comment type="similarity">
    <text evidence="1 4">Belongs to the iron/ascorbate-dependent oxidoreductase family.</text>
</comment>
<dbReference type="GO" id="GO:0016705">
    <property type="term" value="F:oxidoreductase activity, acting on paired donors, with incorporation or reduction of molecular oxygen"/>
    <property type="evidence" value="ECO:0007669"/>
    <property type="project" value="UniProtKB-ARBA"/>
</dbReference>
<organism evidence="6 7">
    <name type="scientific">Escallonia herrerae</name>
    <dbReference type="NCBI Taxonomy" id="1293975"/>
    <lineage>
        <taxon>Eukaryota</taxon>
        <taxon>Viridiplantae</taxon>
        <taxon>Streptophyta</taxon>
        <taxon>Embryophyta</taxon>
        <taxon>Tracheophyta</taxon>
        <taxon>Spermatophyta</taxon>
        <taxon>Magnoliopsida</taxon>
        <taxon>eudicotyledons</taxon>
        <taxon>Gunneridae</taxon>
        <taxon>Pentapetalae</taxon>
        <taxon>asterids</taxon>
        <taxon>campanulids</taxon>
        <taxon>Escalloniales</taxon>
        <taxon>Escalloniaceae</taxon>
        <taxon>Escallonia</taxon>
    </lineage>
</organism>
<protein>
    <recommendedName>
        <fullName evidence="5">Fe2OG dioxygenase domain-containing protein</fullName>
    </recommendedName>
</protein>
<dbReference type="PANTHER" id="PTHR47991">
    <property type="entry name" value="OXOGLUTARATE/IRON-DEPENDENT DIOXYGENASE"/>
    <property type="match status" value="1"/>
</dbReference>
<evidence type="ECO:0000259" key="5">
    <source>
        <dbReference type="PROSITE" id="PS51471"/>
    </source>
</evidence>
<accession>A0AA89ARB8</accession>
<keyword evidence="2 4" id="KW-0479">Metal-binding</keyword>
<feature type="domain" description="Fe2OG dioxygenase" evidence="5">
    <location>
        <begin position="202"/>
        <end position="302"/>
    </location>
</feature>
<dbReference type="SUPFAM" id="SSF51197">
    <property type="entry name" value="Clavaminate synthase-like"/>
    <property type="match status" value="1"/>
</dbReference>
<evidence type="ECO:0000256" key="1">
    <source>
        <dbReference type="ARBA" id="ARBA00008056"/>
    </source>
</evidence>
<evidence type="ECO:0000313" key="6">
    <source>
        <dbReference type="EMBL" id="KAK3009481.1"/>
    </source>
</evidence>
<evidence type="ECO:0000256" key="3">
    <source>
        <dbReference type="ARBA" id="ARBA00023004"/>
    </source>
</evidence>
<evidence type="ECO:0000256" key="4">
    <source>
        <dbReference type="RuleBase" id="RU003682"/>
    </source>
</evidence>
<dbReference type="EMBL" id="JAVXUP010001643">
    <property type="protein sequence ID" value="KAK3009481.1"/>
    <property type="molecule type" value="Genomic_DNA"/>
</dbReference>
<evidence type="ECO:0000256" key="2">
    <source>
        <dbReference type="ARBA" id="ARBA00022723"/>
    </source>
</evidence>